<reference evidence="1" key="1">
    <citation type="submission" date="2016-05" db="EMBL/GenBank/DDBJ databases">
        <authorList>
            <person name="Lavstsen T."/>
            <person name="Jespersen J.S."/>
        </authorList>
    </citation>
    <scope>NUCLEOTIDE SEQUENCE</scope>
    <source>
        <tissue evidence="1">Brain</tissue>
    </source>
</reference>
<accession>A0A1A8UWB1</accession>
<dbReference type="AlphaFoldDB" id="A0A1A8UWB1"/>
<sequence length="54" mass="6496">VAGMMMRYLMHFIKDCLKESRMSWWPEICLDRSKSWNNWLLGLTCDSRNRGGRD</sequence>
<gene>
    <name evidence="1" type="primary">PEG10</name>
</gene>
<feature type="non-terminal residue" evidence="1">
    <location>
        <position position="54"/>
    </location>
</feature>
<name>A0A1A8UWB1_NOTFU</name>
<evidence type="ECO:0000313" key="1">
    <source>
        <dbReference type="EMBL" id="SBS51622.1"/>
    </source>
</evidence>
<dbReference type="EMBL" id="HAEJ01011165">
    <property type="protein sequence ID" value="SBS51622.1"/>
    <property type="molecule type" value="Transcribed_RNA"/>
</dbReference>
<feature type="non-terminal residue" evidence="1">
    <location>
        <position position="1"/>
    </location>
</feature>
<reference evidence="1" key="2">
    <citation type="submission" date="2016-06" db="EMBL/GenBank/DDBJ databases">
        <title>The genome of a short-lived fish provides insights into sex chromosome evolution and the genetic control of aging.</title>
        <authorList>
            <person name="Reichwald K."/>
            <person name="Felder M."/>
            <person name="Petzold A."/>
            <person name="Koch P."/>
            <person name="Groth M."/>
            <person name="Platzer M."/>
        </authorList>
    </citation>
    <scope>NUCLEOTIDE SEQUENCE</scope>
    <source>
        <tissue evidence="1">Brain</tissue>
    </source>
</reference>
<proteinExistence type="predicted"/>
<organism evidence="1">
    <name type="scientific">Nothobranchius furzeri</name>
    <name type="common">Turquoise killifish</name>
    <dbReference type="NCBI Taxonomy" id="105023"/>
    <lineage>
        <taxon>Eukaryota</taxon>
        <taxon>Metazoa</taxon>
        <taxon>Chordata</taxon>
        <taxon>Craniata</taxon>
        <taxon>Vertebrata</taxon>
        <taxon>Euteleostomi</taxon>
        <taxon>Actinopterygii</taxon>
        <taxon>Neopterygii</taxon>
        <taxon>Teleostei</taxon>
        <taxon>Neoteleostei</taxon>
        <taxon>Acanthomorphata</taxon>
        <taxon>Ovalentaria</taxon>
        <taxon>Atherinomorphae</taxon>
        <taxon>Cyprinodontiformes</taxon>
        <taxon>Nothobranchiidae</taxon>
        <taxon>Nothobranchius</taxon>
    </lineage>
</organism>
<protein>
    <submittedName>
        <fullName evidence="1">Paternally expressed 10</fullName>
    </submittedName>
</protein>